<dbReference type="Proteomes" id="UP001596241">
    <property type="component" value="Unassembled WGS sequence"/>
</dbReference>
<protein>
    <submittedName>
        <fullName evidence="2">DUF397 domain-containing protein</fullName>
    </submittedName>
</protein>
<proteinExistence type="predicted"/>
<feature type="domain" description="DUF397" evidence="1">
    <location>
        <begin position="14"/>
        <end position="65"/>
    </location>
</feature>
<sequence length="70" mass="7282">MEKQTGTARATGVVWWKSSHSLPEGACVEVAQPPGGVVLFRDSKIHNGPVIAVSEAVATAFISAVVDSSF</sequence>
<reference evidence="3" key="1">
    <citation type="journal article" date="2019" name="Int. J. Syst. Evol. Microbiol.">
        <title>The Global Catalogue of Microorganisms (GCM) 10K type strain sequencing project: providing services to taxonomists for standard genome sequencing and annotation.</title>
        <authorList>
            <consortium name="The Broad Institute Genomics Platform"/>
            <consortium name="The Broad Institute Genome Sequencing Center for Infectious Disease"/>
            <person name="Wu L."/>
            <person name="Ma J."/>
        </authorList>
    </citation>
    <scope>NUCLEOTIDE SEQUENCE [LARGE SCALE GENOMIC DNA]</scope>
    <source>
        <strain evidence="3">CGMCC 1.15809</strain>
    </source>
</reference>
<evidence type="ECO:0000259" key="1">
    <source>
        <dbReference type="Pfam" id="PF04149"/>
    </source>
</evidence>
<evidence type="ECO:0000313" key="3">
    <source>
        <dbReference type="Proteomes" id="UP001596241"/>
    </source>
</evidence>
<name>A0ABW1FTF0_9ACTN</name>
<dbReference type="RefSeq" id="WP_345092895.1">
    <property type="nucleotide sequence ID" value="NZ_BAAAWG010000024.1"/>
</dbReference>
<dbReference type="Pfam" id="PF04149">
    <property type="entry name" value="DUF397"/>
    <property type="match status" value="1"/>
</dbReference>
<dbReference type="EMBL" id="JBHSPW010000022">
    <property type="protein sequence ID" value="MFC5897431.1"/>
    <property type="molecule type" value="Genomic_DNA"/>
</dbReference>
<dbReference type="InterPro" id="IPR007278">
    <property type="entry name" value="DUF397"/>
</dbReference>
<gene>
    <name evidence="2" type="ORF">ACFP3M_31970</name>
</gene>
<evidence type="ECO:0000313" key="2">
    <source>
        <dbReference type="EMBL" id="MFC5897431.1"/>
    </source>
</evidence>
<keyword evidence="3" id="KW-1185">Reference proteome</keyword>
<comment type="caution">
    <text evidence="2">The sequence shown here is derived from an EMBL/GenBank/DDBJ whole genome shotgun (WGS) entry which is preliminary data.</text>
</comment>
<accession>A0ABW1FTF0</accession>
<organism evidence="2 3">
    <name type="scientific">Streptomyces ramulosus</name>
    <dbReference type="NCBI Taxonomy" id="47762"/>
    <lineage>
        <taxon>Bacteria</taxon>
        <taxon>Bacillati</taxon>
        <taxon>Actinomycetota</taxon>
        <taxon>Actinomycetes</taxon>
        <taxon>Kitasatosporales</taxon>
        <taxon>Streptomycetaceae</taxon>
        <taxon>Streptomyces</taxon>
    </lineage>
</organism>